<dbReference type="EMBL" id="JABFAI010000331">
    <property type="protein sequence ID" value="KAF4946236.1"/>
    <property type="molecule type" value="Genomic_DNA"/>
</dbReference>
<dbReference type="InterPro" id="IPR000845">
    <property type="entry name" value="Nucleoside_phosphorylase_d"/>
</dbReference>
<dbReference type="InterPro" id="IPR019775">
    <property type="entry name" value="WD40_repeat_CS"/>
</dbReference>
<dbReference type="Pfam" id="PF24883">
    <property type="entry name" value="NPHP3_N"/>
    <property type="match status" value="2"/>
</dbReference>
<feature type="domain" description="Nucleoside phosphorylase" evidence="4">
    <location>
        <begin position="12"/>
        <end position="232"/>
    </location>
</feature>
<dbReference type="Pfam" id="PF00400">
    <property type="entry name" value="WD40"/>
    <property type="match status" value="4"/>
</dbReference>
<evidence type="ECO:0000259" key="5">
    <source>
        <dbReference type="Pfam" id="PF24883"/>
    </source>
</evidence>
<dbReference type="InterPro" id="IPR035994">
    <property type="entry name" value="Nucleoside_phosphorylase_sf"/>
</dbReference>
<dbReference type="Gene3D" id="3.40.50.300">
    <property type="entry name" value="P-loop containing nucleotide triphosphate hydrolases"/>
    <property type="match status" value="1"/>
</dbReference>
<dbReference type="PANTHER" id="PTHR46082:SF11">
    <property type="entry name" value="AAA+ ATPASE DOMAIN-CONTAINING PROTEIN-RELATED"/>
    <property type="match status" value="1"/>
</dbReference>
<dbReference type="SUPFAM" id="SSF53167">
    <property type="entry name" value="Purine and uridine phosphorylases"/>
    <property type="match status" value="1"/>
</dbReference>
<feature type="repeat" description="WD" evidence="3">
    <location>
        <begin position="1054"/>
        <end position="1095"/>
    </location>
</feature>
<dbReference type="AlphaFoldDB" id="A0A8H4SUS3"/>
<evidence type="ECO:0000256" key="3">
    <source>
        <dbReference type="PROSITE-ProRule" id="PRU00221"/>
    </source>
</evidence>
<comment type="caution">
    <text evidence="6">The sequence shown here is derived from an EMBL/GenBank/DDBJ whole genome shotgun (WGS) entry which is preliminary data.</text>
</comment>
<dbReference type="Gene3D" id="3.40.50.1580">
    <property type="entry name" value="Nucleoside phosphorylase domain"/>
    <property type="match status" value="1"/>
</dbReference>
<sequence length="1220" mass="135176">MKTRLKSPDLYTIGWIAALPIERAAATALLHDRHDVPHGFDQPRSDTNSYTWGRIGEHNVVIASLPAGDYDTTSAATTASNLIHSLSHIRIDLLVGIGGGIARLDEGQDIRLGDIVVSQPDGTTGGVVQYDLGKAKANGGWERKGFLSKPPPGTENDRLFESQHEHVGGSNCDKCNPAREVKREQRESTDPEIHYGIIASGNKLIKDAATRDSLLEGTRHQCLCVEMEAAGLMDRFPRLMIRGICDYTDSHKNDRWQRYAAATAVAFAVELLAYVPVGQLEATQKVIDAIQSLHGEVGNLKASMNNIDYHVALDHLPNAEGASFDSYAEEHNPTCLPDTREELLSEIDRWIVDPNSRTIFWLNGMAGTGKSTISRTVARSRSKKGDLGASFFFKRGETDRGSLAKFVPTVARRLASSIPEAASFIKSAVHADPVIVDKAVREQFERHMCPLLNRVEAAAAQGKTLQTEPLSKMTATSSPRSSVVVIVDALDECESDDDIKLLLELFSSLRFDGSFRVRVLITSRPELAIRLGFFFIEGTYQDLILQGIPHLIVEHDISIFLRHEFANIRNRFNRIAVEGLKLPVGWPGEANLEKLTRAAVPLFIFAATICRFVNDSCLGSPDKLLQSVLHHTSNGHASKLDMTYSPVLKQQVIGRSGRERRSIIESFRLIVGTIVTLASPLSVRALALFLDVHIDEVTTRLRMLHSVLEVPENLYTPVRLLHLSFRDYLLDPENKDTAEFWVDEKLAHRRLAKHCLRVMRSALRENMCGLSFPGAGRSTVDSSQLEEHIPPQVQYACMHWLHHLVEGDSKLKDSSDVHDFLTTHFLHWLEVLSLIGRISESIGFIDELQSIVDAEKGAQVLMFLHDAKRFVLNYRWIIDTAPLQLYASAIVFTPKQSIVRQTFKRDLPEWISLLPNVDSDWNAVLQTLEGHTTSVESVVFSKDGTLTASGSWDETVKIWNVVTGKEERTLKGYTNPVNSVVFSKGGTLIASGSDDKTIKIWNVVTGKEERTLEDHTESVTSVTFSNDSTLIASGSRDNTVKIWNVAMGKEEWTLEGHTASVNSLVFSKDGTLIASGSWDEKVKIWNVVTGLNVKSFDTSQFTDVLFFTDDGSVLVTSTGRFSIDFRDISTSHRSENEPKLGSTEVEGEVDAKLGFGINHDNTWITAGGPDGRNVLWLPPNFRPRVSATLIEPLGSVLVISCPSGAVIIMGFRELPFSDKV</sequence>
<feature type="repeat" description="WD" evidence="3">
    <location>
        <begin position="970"/>
        <end position="1011"/>
    </location>
</feature>
<reference evidence="6" key="1">
    <citation type="journal article" date="2020" name="BMC Genomics">
        <title>Correction to: Identification and distribution of gene clusters required for synthesis of sphingolipid metabolism inhibitors in diverse species of the filamentous fungus Fusarium.</title>
        <authorList>
            <person name="Kim H.S."/>
            <person name="Lohmar J.M."/>
            <person name="Busman M."/>
            <person name="Brown D.W."/>
            <person name="Naumann T.A."/>
            <person name="Divon H.H."/>
            <person name="Lysoe E."/>
            <person name="Uhlig S."/>
            <person name="Proctor R.H."/>
        </authorList>
    </citation>
    <scope>NUCLEOTIDE SEQUENCE</scope>
    <source>
        <strain evidence="6">NRRL 45417</strain>
    </source>
</reference>
<dbReference type="InterPro" id="IPR036322">
    <property type="entry name" value="WD40_repeat_dom_sf"/>
</dbReference>
<dbReference type="GO" id="GO:0003824">
    <property type="term" value="F:catalytic activity"/>
    <property type="evidence" value="ECO:0007669"/>
    <property type="project" value="InterPro"/>
</dbReference>
<dbReference type="PANTHER" id="PTHR46082">
    <property type="entry name" value="ATP/GTP-BINDING PROTEIN-RELATED"/>
    <property type="match status" value="1"/>
</dbReference>
<dbReference type="PRINTS" id="PR00320">
    <property type="entry name" value="GPROTEINBRPT"/>
</dbReference>
<dbReference type="InterPro" id="IPR056884">
    <property type="entry name" value="NPHP3-like_N"/>
</dbReference>
<dbReference type="Proteomes" id="UP000604273">
    <property type="component" value="Unassembled WGS sequence"/>
</dbReference>
<dbReference type="PROSITE" id="PS00678">
    <property type="entry name" value="WD_REPEATS_1"/>
    <property type="match status" value="4"/>
</dbReference>
<feature type="domain" description="Nephrocystin 3-like N-terminal" evidence="5">
    <location>
        <begin position="456"/>
        <end position="524"/>
    </location>
</feature>
<reference evidence="6" key="2">
    <citation type="submission" date="2020-05" db="EMBL/GenBank/DDBJ databases">
        <authorList>
            <person name="Kim H.-S."/>
            <person name="Proctor R.H."/>
            <person name="Brown D.W."/>
        </authorList>
    </citation>
    <scope>NUCLEOTIDE SEQUENCE</scope>
    <source>
        <strain evidence="6">NRRL 45417</strain>
    </source>
</reference>
<dbReference type="Gene3D" id="2.130.10.10">
    <property type="entry name" value="YVTN repeat-like/Quinoprotein amine dehydrogenase"/>
    <property type="match status" value="2"/>
</dbReference>
<keyword evidence="2" id="KW-0677">Repeat</keyword>
<dbReference type="GO" id="GO:0009116">
    <property type="term" value="P:nucleoside metabolic process"/>
    <property type="evidence" value="ECO:0007669"/>
    <property type="project" value="InterPro"/>
</dbReference>
<organism evidence="6 7">
    <name type="scientific">Fusarium gaditjirri</name>
    <dbReference type="NCBI Taxonomy" id="282569"/>
    <lineage>
        <taxon>Eukaryota</taxon>
        <taxon>Fungi</taxon>
        <taxon>Dikarya</taxon>
        <taxon>Ascomycota</taxon>
        <taxon>Pezizomycotina</taxon>
        <taxon>Sordariomycetes</taxon>
        <taxon>Hypocreomycetidae</taxon>
        <taxon>Hypocreales</taxon>
        <taxon>Nectriaceae</taxon>
        <taxon>Fusarium</taxon>
        <taxon>Fusarium nisikadoi species complex</taxon>
    </lineage>
</organism>
<evidence type="ECO:0000313" key="7">
    <source>
        <dbReference type="Proteomes" id="UP000604273"/>
    </source>
</evidence>
<dbReference type="InterPro" id="IPR020472">
    <property type="entry name" value="WD40_PAC1"/>
</dbReference>
<gene>
    <name evidence="6" type="ORF">FGADI_11338</name>
</gene>
<keyword evidence="7" id="KW-1185">Reference proteome</keyword>
<feature type="repeat" description="WD" evidence="3">
    <location>
        <begin position="1012"/>
        <end position="1053"/>
    </location>
</feature>
<name>A0A8H4SUS3_9HYPO</name>
<evidence type="ECO:0008006" key="8">
    <source>
        <dbReference type="Google" id="ProtNLM"/>
    </source>
</evidence>
<keyword evidence="1 3" id="KW-0853">WD repeat</keyword>
<dbReference type="CDD" id="cd00200">
    <property type="entry name" value="WD40"/>
    <property type="match status" value="1"/>
</dbReference>
<dbReference type="OrthoDB" id="674604at2759"/>
<proteinExistence type="predicted"/>
<dbReference type="InterPro" id="IPR053137">
    <property type="entry name" value="NLR-like"/>
</dbReference>
<dbReference type="SMART" id="SM00320">
    <property type="entry name" value="WD40"/>
    <property type="match status" value="4"/>
</dbReference>
<dbReference type="InterPro" id="IPR001680">
    <property type="entry name" value="WD40_rpt"/>
</dbReference>
<dbReference type="PROSITE" id="PS50294">
    <property type="entry name" value="WD_REPEATS_REGION"/>
    <property type="match status" value="4"/>
</dbReference>
<dbReference type="InterPro" id="IPR027417">
    <property type="entry name" value="P-loop_NTPase"/>
</dbReference>
<evidence type="ECO:0000256" key="1">
    <source>
        <dbReference type="ARBA" id="ARBA00022574"/>
    </source>
</evidence>
<evidence type="ECO:0000259" key="4">
    <source>
        <dbReference type="Pfam" id="PF01048"/>
    </source>
</evidence>
<feature type="repeat" description="WD" evidence="3">
    <location>
        <begin position="928"/>
        <end position="969"/>
    </location>
</feature>
<dbReference type="InterPro" id="IPR015943">
    <property type="entry name" value="WD40/YVTN_repeat-like_dom_sf"/>
</dbReference>
<dbReference type="Pfam" id="PF01048">
    <property type="entry name" value="PNP_UDP_1"/>
    <property type="match status" value="1"/>
</dbReference>
<dbReference type="PROSITE" id="PS50082">
    <property type="entry name" value="WD_REPEATS_2"/>
    <property type="match status" value="4"/>
</dbReference>
<dbReference type="SUPFAM" id="SSF50978">
    <property type="entry name" value="WD40 repeat-like"/>
    <property type="match status" value="1"/>
</dbReference>
<dbReference type="SUPFAM" id="SSF52540">
    <property type="entry name" value="P-loop containing nucleoside triphosphate hydrolases"/>
    <property type="match status" value="1"/>
</dbReference>
<accession>A0A8H4SUS3</accession>
<feature type="domain" description="Nephrocystin 3-like N-terminal" evidence="5">
    <location>
        <begin position="345"/>
        <end position="452"/>
    </location>
</feature>
<protein>
    <recommendedName>
        <fullName evidence="8">Vegetative incompatibility protein HET-E-1</fullName>
    </recommendedName>
</protein>
<evidence type="ECO:0000256" key="2">
    <source>
        <dbReference type="ARBA" id="ARBA00022737"/>
    </source>
</evidence>
<evidence type="ECO:0000313" key="6">
    <source>
        <dbReference type="EMBL" id="KAF4946236.1"/>
    </source>
</evidence>